<dbReference type="GO" id="GO:0016020">
    <property type="term" value="C:membrane"/>
    <property type="evidence" value="ECO:0007669"/>
    <property type="project" value="UniProtKB-SubCell"/>
</dbReference>
<feature type="transmembrane region" description="Helical" evidence="6">
    <location>
        <begin position="68"/>
        <end position="91"/>
    </location>
</feature>
<keyword evidence="3 6" id="KW-0812">Transmembrane</keyword>
<dbReference type="RefSeq" id="WP_041040715.1">
    <property type="nucleotide sequence ID" value="NZ_JXSL01000025.1"/>
</dbReference>
<name>A0A0C2V2I8_PARME</name>
<reference evidence="7 8" key="1">
    <citation type="submission" date="2015-01" db="EMBL/GenBank/DDBJ databases">
        <title>Genome Sequence of Magnetospirillum magnetotacticum Strain MS-1.</title>
        <authorList>
            <person name="Marinov G.K."/>
            <person name="Smalley M.D."/>
            <person name="DeSalvo G."/>
        </authorList>
    </citation>
    <scope>NUCLEOTIDE SEQUENCE [LARGE SCALE GENOMIC DNA]</scope>
    <source>
        <strain evidence="7 8">MS-1</strain>
    </source>
</reference>
<evidence type="ECO:0000256" key="4">
    <source>
        <dbReference type="ARBA" id="ARBA00022989"/>
    </source>
</evidence>
<dbReference type="InterPro" id="IPR006696">
    <property type="entry name" value="DUF423"/>
</dbReference>
<evidence type="ECO:0008006" key="9">
    <source>
        <dbReference type="Google" id="ProtNLM"/>
    </source>
</evidence>
<dbReference type="STRING" id="272627.CCC_03509"/>
<evidence type="ECO:0000256" key="3">
    <source>
        <dbReference type="ARBA" id="ARBA00022692"/>
    </source>
</evidence>
<comment type="similarity">
    <text evidence="2">Belongs to the UPF0382 family.</text>
</comment>
<protein>
    <recommendedName>
        <fullName evidence="9">DUF423 domain-containing protein</fullName>
    </recommendedName>
</protein>
<dbReference type="Proteomes" id="UP000031971">
    <property type="component" value="Unassembled WGS sequence"/>
</dbReference>
<comment type="subcellular location">
    <subcellularLocation>
        <location evidence="1">Membrane</location>
        <topology evidence="1">Multi-pass membrane protein</topology>
    </subcellularLocation>
</comment>
<proteinExistence type="inferred from homology"/>
<organism evidence="7 8">
    <name type="scientific">Paramagnetospirillum magnetotacticum MS-1</name>
    <dbReference type="NCBI Taxonomy" id="272627"/>
    <lineage>
        <taxon>Bacteria</taxon>
        <taxon>Pseudomonadati</taxon>
        <taxon>Pseudomonadota</taxon>
        <taxon>Alphaproteobacteria</taxon>
        <taxon>Rhodospirillales</taxon>
        <taxon>Magnetospirillaceae</taxon>
        <taxon>Paramagnetospirillum</taxon>
    </lineage>
</organism>
<keyword evidence="5 6" id="KW-0472">Membrane</keyword>
<dbReference type="Pfam" id="PF04241">
    <property type="entry name" value="DUF423"/>
    <property type="match status" value="1"/>
</dbReference>
<sequence>MGLWLVLAGINGAVAIGFAAWGAHGVDPEAARWVERASQFQLMHAIALLALARWCVEGRRLFRPAAALMVAGIVMFSGSLYLKALGIGLPIPMITPLGGISLLASWLLLAAGGWLASDHARV</sequence>
<feature type="transmembrane region" description="Helical" evidence="6">
    <location>
        <begin position="39"/>
        <end position="56"/>
    </location>
</feature>
<keyword evidence="4 6" id="KW-1133">Transmembrane helix</keyword>
<evidence type="ECO:0000256" key="5">
    <source>
        <dbReference type="ARBA" id="ARBA00023136"/>
    </source>
</evidence>
<evidence type="ECO:0000256" key="1">
    <source>
        <dbReference type="ARBA" id="ARBA00004141"/>
    </source>
</evidence>
<evidence type="ECO:0000313" key="7">
    <source>
        <dbReference type="EMBL" id="KIL99291.1"/>
    </source>
</evidence>
<gene>
    <name evidence="7" type="ORF">CCC_03509</name>
</gene>
<comment type="caution">
    <text evidence="7">The sequence shown here is derived from an EMBL/GenBank/DDBJ whole genome shotgun (WGS) entry which is preliminary data.</text>
</comment>
<evidence type="ECO:0000256" key="6">
    <source>
        <dbReference type="SAM" id="Phobius"/>
    </source>
</evidence>
<keyword evidence="8" id="KW-1185">Reference proteome</keyword>
<dbReference type="PANTHER" id="PTHR43461">
    <property type="entry name" value="TRANSMEMBRANE PROTEIN 256"/>
    <property type="match status" value="1"/>
</dbReference>
<feature type="transmembrane region" description="Helical" evidence="6">
    <location>
        <begin position="97"/>
        <end position="116"/>
    </location>
</feature>
<accession>A0A0C2V2I8</accession>
<dbReference type="AlphaFoldDB" id="A0A0C2V2I8"/>
<dbReference type="EMBL" id="JXSL01000025">
    <property type="protein sequence ID" value="KIL99291.1"/>
    <property type="molecule type" value="Genomic_DNA"/>
</dbReference>
<dbReference type="PANTHER" id="PTHR43461:SF1">
    <property type="entry name" value="TRANSMEMBRANE PROTEIN 256"/>
    <property type="match status" value="1"/>
</dbReference>
<evidence type="ECO:0000313" key="8">
    <source>
        <dbReference type="Proteomes" id="UP000031971"/>
    </source>
</evidence>
<evidence type="ECO:0000256" key="2">
    <source>
        <dbReference type="ARBA" id="ARBA00009694"/>
    </source>
</evidence>
<dbReference type="OrthoDB" id="9802121at2"/>